<dbReference type="OrthoDB" id="44277at2759"/>
<dbReference type="Proteomes" id="UP000729402">
    <property type="component" value="Unassembled WGS sequence"/>
</dbReference>
<reference evidence="5" key="1">
    <citation type="journal article" date="2021" name="bioRxiv">
        <title>Whole Genome Assembly and Annotation of Northern Wild Rice, Zizania palustris L., Supports a Whole Genome Duplication in the Zizania Genus.</title>
        <authorList>
            <person name="Haas M."/>
            <person name="Kono T."/>
            <person name="Macchietto M."/>
            <person name="Millas R."/>
            <person name="McGilp L."/>
            <person name="Shao M."/>
            <person name="Duquette J."/>
            <person name="Hirsch C.N."/>
            <person name="Kimball J."/>
        </authorList>
    </citation>
    <scope>NUCLEOTIDE SEQUENCE</scope>
    <source>
        <tissue evidence="5">Fresh leaf tissue</tissue>
    </source>
</reference>
<feature type="region of interest" description="Disordered" evidence="4">
    <location>
        <begin position="83"/>
        <end position="125"/>
    </location>
</feature>
<name>A0A8J5R9Y1_ZIZPA</name>
<evidence type="ECO:0000256" key="2">
    <source>
        <dbReference type="ARBA" id="ARBA00022679"/>
    </source>
</evidence>
<feature type="compositionally biased region" description="Basic and acidic residues" evidence="4">
    <location>
        <begin position="107"/>
        <end position="117"/>
    </location>
</feature>
<comment type="similarity">
    <text evidence="1">Belongs to the diacylglycerol acyltransferase family.</text>
</comment>
<evidence type="ECO:0008006" key="7">
    <source>
        <dbReference type="Google" id="ProtNLM"/>
    </source>
</evidence>
<dbReference type="InterPro" id="IPR007130">
    <property type="entry name" value="DAGAT"/>
</dbReference>
<evidence type="ECO:0000256" key="3">
    <source>
        <dbReference type="ARBA" id="ARBA00023315"/>
    </source>
</evidence>
<dbReference type="Pfam" id="PF03982">
    <property type="entry name" value="DAGAT"/>
    <property type="match status" value="1"/>
</dbReference>
<sequence>MHVDKMCTSGVPLSPPINLFFGTDPKRQSDRIPPGLPKFVLLLLPCFLDSSVSVMSTSIPLRTSLPPAGACLRRRCVRRRRHGHAPGRLSLRASSLEAPADTAPAADEEKGQAERKKTTARRRRTKKANELGLEVLYDDGFGEATVKDYFEALRGMPLDDGGPPRWFCPVECGQPAVDTAPLLLFLPGIDGVGMELILHHKSLGKVFEVRCLHIPVNDRTPYQGLLQIVEESVQHEHGLSPERPIYIAGDSFGACLALSAAARNPQAHLVLVLVNPATSFAKTPLQTMLPLLEMAPSSLPVTTLPHLLTYLIGDPLKTAVVSIQKNISPQESLQKFSESLASMLSLLSESGHTVQMDTLVWKLKLLKSGADYTNSRLHAVQAEVLLLASDSGNLPPSGEADRLFKALKICKVRCFRTSGDRLLMEGSFNLLTVIKGASMYRLGRQKDSVTDFLPPTLSEFKQTFGKDFKILNRLLSPVMLSTLKNGKIVRGLAGVPDAGPVLFVGYHELLAMEIPALAEELLREKKAVLRALAHPVFFVGNFEIARQELSLFDVVPVFGGVTVSPINTYKLFDRDEFVLLYPGGIREALHRKDEQYQLFWPDQPEFVRMAAQFGVTVVPFGCVGEDDFLEMIVDYNDQKNIPYLREWIEQFNQDCPGVRSTVKGEGNQVLHLPAVLPKVPGRLYYMFGKPIEMKGMDGIQRDKESANLLYLQIKSEVEGMISYLRSKREQDPYRSITRRALYQATWGPAAQIPTFEP</sequence>
<keyword evidence="3" id="KW-0012">Acyltransferase</keyword>
<keyword evidence="2" id="KW-0808">Transferase</keyword>
<evidence type="ECO:0000256" key="1">
    <source>
        <dbReference type="ARBA" id="ARBA00005420"/>
    </source>
</evidence>
<evidence type="ECO:0000313" key="6">
    <source>
        <dbReference type="Proteomes" id="UP000729402"/>
    </source>
</evidence>
<dbReference type="AlphaFoldDB" id="A0A8J5R9Y1"/>
<organism evidence="5 6">
    <name type="scientific">Zizania palustris</name>
    <name type="common">Northern wild rice</name>
    <dbReference type="NCBI Taxonomy" id="103762"/>
    <lineage>
        <taxon>Eukaryota</taxon>
        <taxon>Viridiplantae</taxon>
        <taxon>Streptophyta</taxon>
        <taxon>Embryophyta</taxon>
        <taxon>Tracheophyta</taxon>
        <taxon>Spermatophyta</taxon>
        <taxon>Magnoliopsida</taxon>
        <taxon>Liliopsida</taxon>
        <taxon>Poales</taxon>
        <taxon>Poaceae</taxon>
        <taxon>BOP clade</taxon>
        <taxon>Oryzoideae</taxon>
        <taxon>Oryzeae</taxon>
        <taxon>Zizaniinae</taxon>
        <taxon>Zizania</taxon>
    </lineage>
</organism>
<dbReference type="EMBL" id="JAAALK010000290">
    <property type="protein sequence ID" value="KAG8045432.1"/>
    <property type="molecule type" value="Genomic_DNA"/>
</dbReference>
<evidence type="ECO:0000256" key="4">
    <source>
        <dbReference type="SAM" id="MobiDB-lite"/>
    </source>
</evidence>
<dbReference type="PANTHER" id="PTHR22753:SF9">
    <property type="entry name" value="OS01G0361500 PROTEIN"/>
    <property type="match status" value="1"/>
</dbReference>
<evidence type="ECO:0000313" key="5">
    <source>
        <dbReference type="EMBL" id="KAG8045432.1"/>
    </source>
</evidence>
<protein>
    <recommendedName>
        <fullName evidence="7">Serine aminopeptidase S33 domain-containing protein</fullName>
    </recommendedName>
</protein>
<dbReference type="CDD" id="cd07987">
    <property type="entry name" value="LPLAT_MGAT-like"/>
    <property type="match status" value="1"/>
</dbReference>
<accession>A0A8J5R9Y1</accession>
<proteinExistence type="inferred from homology"/>
<reference evidence="5" key="2">
    <citation type="submission" date="2021-02" db="EMBL/GenBank/DDBJ databases">
        <authorList>
            <person name="Kimball J.A."/>
            <person name="Haas M.W."/>
            <person name="Macchietto M."/>
            <person name="Kono T."/>
            <person name="Duquette J."/>
            <person name="Shao M."/>
        </authorList>
    </citation>
    <scope>NUCLEOTIDE SEQUENCE</scope>
    <source>
        <tissue evidence="5">Fresh leaf tissue</tissue>
    </source>
</reference>
<dbReference type="GO" id="GO:0019432">
    <property type="term" value="P:triglyceride biosynthetic process"/>
    <property type="evidence" value="ECO:0007669"/>
    <property type="project" value="UniProtKB-ARBA"/>
</dbReference>
<dbReference type="GO" id="GO:0016020">
    <property type="term" value="C:membrane"/>
    <property type="evidence" value="ECO:0007669"/>
    <property type="project" value="TreeGrafter"/>
</dbReference>
<dbReference type="PANTHER" id="PTHR22753">
    <property type="entry name" value="TRANSMEMBRANE PROTEIN 68"/>
    <property type="match status" value="1"/>
</dbReference>
<gene>
    <name evidence="5" type="ORF">GUJ93_ZPchr0008g13587</name>
</gene>
<keyword evidence="6" id="KW-1185">Reference proteome</keyword>
<comment type="caution">
    <text evidence="5">The sequence shown here is derived from an EMBL/GenBank/DDBJ whole genome shotgun (WGS) entry which is preliminary data.</text>
</comment>
<dbReference type="GO" id="GO:0004144">
    <property type="term" value="F:diacylglycerol O-acyltransferase activity"/>
    <property type="evidence" value="ECO:0007669"/>
    <property type="project" value="UniProtKB-ARBA"/>
</dbReference>